<dbReference type="OrthoDB" id="3886346at2759"/>
<protein>
    <submittedName>
        <fullName evidence="2">Uncharacterized protein</fullName>
    </submittedName>
</protein>
<dbReference type="AlphaFoldDB" id="A0A6A6J9Z3"/>
<accession>A0A6A6J9Z3</accession>
<evidence type="ECO:0000313" key="3">
    <source>
        <dbReference type="Proteomes" id="UP000800097"/>
    </source>
</evidence>
<proteinExistence type="predicted"/>
<feature type="compositionally biased region" description="Basic and acidic residues" evidence="1">
    <location>
        <begin position="56"/>
        <end position="67"/>
    </location>
</feature>
<gene>
    <name evidence="2" type="ORF">EI97DRAFT_191906</name>
</gene>
<feature type="region of interest" description="Disordered" evidence="1">
    <location>
        <begin position="172"/>
        <end position="198"/>
    </location>
</feature>
<reference evidence="2" key="1">
    <citation type="journal article" date="2020" name="Stud. Mycol.">
        <title>101 Dothideomycetes genomes: a test case for predicting lifestyles and emergence of pathogens.</title>
        <authorList>
            <person name="Haridas S."/>
            <person name="Albert R."/>
            <person name="Binder M."/>
            <person name="Bloem J."/>
            <person name="Labutti K."/>
            <person name="Salamov A."/>
            <person name="Andreopoulos B."/>
            <person name="Baker S."/>
            <person name="Barry K."/>
            <person name="Bills G."/>
            <person name="Bluhm B."/>
            <person name="Cannon C."/>
            <person name="Castanera R."/>
            <person name="Culley D."/>
            <person name="Daum C."/>
            <person name="Ezra D."/>
            <person name="Gonzalez J."/>
            <person name="Henrissat B."/>
            <person name="Kuo A."/>
            <person name="Liang C."/>
            <person name="Lipzen A."/>
            <person name="Lutzoni F."/>
            <person name="Magnuson J."/>
            <person name="Mondo S."/>
            <person name="Nolan M."/>
            <person name="Ohm R."/>
            <person name="Pangilinan J."/>
            <person name="Park H.-J."/>
            <person name="Ramirez L."/>
            <person name="Alfaro M."/>
            <person name="Sun H."/>
            <person name="Tritt A."/>
            <person name="Yoshinaga Y."/>
            <person name="Zwiers L.-H."/>
            <person name="Turgeon B."/>
            <person name="Goodwin S."/>
            <person name="Spatafora J."/>
            <person name="Crous P."/>
            <person name="Grigoriev I."/>
        </authorList>
    </citation>
    <scope>NUCLEOTIDE SEQUENCE</scope>
    <source>
        <strain evidence="2">CBS 379.55</strain>
    </source>
</reference>
<feature type="region of interest" description="Disordered" evidence="1">
    <location>
        <begin position="38"/>
        <end position="95"/>
    </location>
</feature>
<keyword evidence="3" id="KW-1185">Reference proteome</keyword>
<dbReference type="GeneID" id="54546779"/>
<dbReference type="EMBL" id="ML986514">
    <property type="protein sequence ID" value="KAF2272993.1"/>
    <property type="molecule type" value="Genomic_DNA"/>
</dbReference>
<feature type="region of interest" description="Disordered" evidence="1">
    <location>
        <begin position="251"/>
        <end position="276"/>
    </location>
</feature>
<name>A0A6A6J9Z3_WESOR</name>
<dbReference type="Proteomes" id="UP000800097">
    <property type="component" value="Unassembled WGS sequence"/>
</dbReference>
<organism evidence="2 3">
    <name type="scientific">Westerdykella ornata</name>
    <dbReference type="NCBI Taxonomy" id="318751"/>
    <lineage>
        <taxon>Eukaryota</taxon>
        <taxon>Fungi</taxon>
        <taxon>Dikarya</taxon>
        <taxon>Ascomycota</taxon>
        <taxon>Pezizomycotina</taxon>
        <taxon>Dothideomycetes</taxon>
        <taxon>Pleosporomycetidae</taxon>
        <taxon>Pleosporales</taxon>
        <taxon>Sporormiaceae</taxon>
        <taxon>Westerdykella</taxon>
    </lineage>
</organism>
<dbReference type="RefSeq" id="XP_033650532.1">
    <property type="nucleotide sequence ID" value="XM_033793604.1"/>
</dbReference>
<sequence>MADIEKSFIYLQDTIPSWFKEIASIEEKIIRMQEEISRMPAQHSRPIKKKTGSMESIRDLDPIKESPNKPTAVPAAQLSTWKRKPASLASGTSSPTRYRSRAMMIIVHYDGQIQKQFETLVRSIGTGRNLLRKAKMAARAQALAALASSDDDDDGSDEDLMAKIQLRRRNGLPSMRTQSAISNGRAATSTSTTTPESLFDSTDKLLEQAQSLCERGAHQSLREGDCRKELAGMRKSFLEVQETAAKEVAKYNAQKEQEAAPTANPEPETELASSLPVPDRVLQPKLAYQDTKPLVPAVCSVPTAHILPKDTVLEVDDDDEDEKDFVMPPIRMMSRV</sequence>
<evidence type="ECO:0000313" key="2">
    <source>
        <dbReference type="EMBL" id="KAF2272993.1"/>
    </source>
</evidence>
<evidence type="ECO:0000256" key="1">
    <source>
        <dbReference type="SAM" id="MobiDB-lite"/>
    </source>
</evidence>